<dbReference type="PANTHER" id="PTHR42781:SF4">
    <property type="entry name" value="SPERMIDINE_PUTRESCINE IMPORT ATP-BINDING PROTEIN POTA"/>
    <property type="match status" value="1"/>
</dbReference>
<dbReference type="Proteomes" id="UP000199101">
    <property type="component" value="Unassembled WGS sequence"/>
</dbReference>
<evidence type="ECO:0000256" key="4">
    <source>
        <dbReference type="ARBA" id="ARBA00022840"/>
    </source>
</evidence>
<keyword evidence="2" id="KW-0813">Transport</keyword>
<keyword evidence="4 7" id="KW-0067">ATP-binding</keyword>
<dbReference type="GO" id="GO:0005524">
    <property type="term" value="F:ATP binding"/>
    <property type="evidence" value="ECO:0007669"/>
    <property type="project" value="UniProtKB-KW"/>
</dbReference>
<gene>
    <name evidence="7" type="ORF">GA0061103_1966</name>
</gene>
<dbReference type="SUPFAM" id="SSF52540">
    <property type="entry name" value="P-loop containing nucleoside triphosphate hydrolases"/>
    <property type="match status" value="1"/>
</dbReference>
<dbReference type="PROSITE" id="PS50893">
    <property type="entry name" value="ABC_TRANSPORTER_2"/>
    <property type="match status" value="1"/>
</dbReference>
<dbReference type="GO" id="GO:0022857">
    <property type="term" value="F:transmembrane transporter activity"/>
    <property type="evidence" value="ECO:0007669"/>
    <property type="project" value="InterPro"/>
</dbReference>
<dbReference type="EMBL" id="FMAG01000001">
    <property type="protein sequence ID" value="SCB13513.1"/>
    <property type="molecule type" value="Genomic_DNA"/>
</dbReference>
<comment type="similarity">
    <text evidence="1">Belongs to the ABC transporter superfamily.</text>
</comment>
<dbReference type="Pfam" id="PF00005">
    <property type="entry name" value="ABC_tran"/>
    <property type="match status" value="1"/>
</dbReference>
<dbReference type="InterPro" id="IPR008995">
    <property type="entry name" value="Mo/tungstate-bd_C_term_dom"/>
</dbReference>
<evidence type="ECO:0000313" key="8">
    <source>
        <dbReference type="Proteomes" id="UP000199101"/>
    </source>
</evidence>
<evidence type="ECO:0000259" key="6">
    <source>
        <dbReference type="PROSITE" id="PS50893"/>
    </source>
</evidence>
<organism evidence="7 8">
    <name type="scientific">Rhizobium multihospitium</name>
    <dbReference type="NCBI Taxonomy" id="410764"/>
    <lineage>
        <taxon>Bacteria</taxon>
        <taxon>Pseudomonadati</taxon>
        <taxon>Pseudomonadota</taxon>
        <taxon>Alphaproteobacteria</taxon>
        <taxon>Hyphomicrobiales</taxon>
        <taxon>Rhizobiaceae</taxon>
        <taxon>Rhizobium/Agrobacterium group</taxon>
        <taxon>Rhizobium</taxon>
    </lineage>
</organism>
<sequence>MAMANTKPSESGRSTETSAASAKRIAFENVSVAYNGLTVLDSLNLTVNPGEIVALIGPSGSGKTTALRAVAGFVRPSKGRIMIGDRDVTNLAPYDRDIGMVVQNYALFPHMRVEENVAFGLRARRTPEEIIRVRVPEALAMVGMAAYAKRYPRQLSGGQQQRVAIARAIAIRPQVLLLDEPLSALDAQIRRSMVDELARLHRELPSLTVLYVTHDQSEALTLANHIGIMRDGKLRAFGDAQSLFRYPPNRFSAEFLGRANLLEVKGVQPLDDQRAQVRFGDQVLVARNHHRLTAGSDCLLCARPHDFRLDAPQGEGNRLTGIVRSVQWQGDSHNVTIDIAGQEVRMSSAPMSAPPVPGAMLTLHFNPADVTLVPEDGAHG</sequence>
<evidence type="ECO:0000256" key="3">
    <source>
        <dbReference type="ARBA" id="ARBA00022741"/>
    </source>
</evidence>
<protein>
    <submittedName>
        <fullName evidence="7">2-aminoethylphosphonate transport system ATP-binding protein</fullName>
    </submittedName>
</protein>
<dbReference type="GO" id="GO:0043190">
    <property type="term" value="C:ATP-binding cassette (ABC) transporter complex"/>
    <property type="evidence" value="ECO:0007669"/>
    <property type="project" value="InterPro"/>
</dbReference>
<name>A0A1C3UDF1_9HYPH</name>
<proteinExistence type="inferred from homology"/>
<dbReference type="InterPro" id="IPR013611">
    <property type="entry name" value="Transp-assoc_OB_typ2"/>
</dbReference>
<dbReference type="SUPFAM" id="SSF50331">
    <property type="entry name" value="MOP-like"/>
    <property type="match status" value="1"/>
</dbReference>
<dbReference type="SMART" id="SM00382">
    <property type="entry name" value="AAA"/>
    <property type="match status" value="1"/>
</dbReference>
<dbReference type="Gene3D" id="2.40.50.100">
    <property type="match status" value="1"/>
</dbReference>
<accession>A0A1C3UDF1</accession>
<dbReference type="FunFam" id="3.40.50.300:FF:000425">
    <property type="entry name" value="Probable ABC transporter, ATP-binding subunit"/>
    <property type="match status" value="1"/>
</dbReference>
<keyword evidence="3" id="KW-0547">Nucleotide-binding</keyword>
<evidence type="ECO:0000313" key="7">
    <source>
        <dbReference type="EMBL" id="SCB13513.1"/>
    </source>
</evidence>
<dbReference type="PROSITE" id="PS00211">
    <property type="entry name" value="ABC_TRANSPORTER_1"/>
    <property type="match status" value="1"/>
</dbReference>
<evidence type="ECO:0000256" key="5">
    <source>
        <dbReference type="SAM" id="MobiDB-lite"/>
    </source>
</evidence>
<dbReference type="InterPro" id="IPR027417">
    <property type="entry name" value="P-loop_NTPase"/>
</dbReference>
<dbReference type="Pfam" id="PF08402">
    <property type="entry name" value="TOBE_2"/>
    <property type="match status" value="1"/>
</dbReference>
<dbReference type="InterPro" id="IPR003593">
    <property type="entry name" value="AAA+_ATPase"/>
</dbReference>
<dbReference type="InterPro" id="IPR050093">
    <property type="entry name" value="ABC_SmlMolc_Importer"/>
</dbReference>
<feature type="region of interest" description="Disordered" evidence="5">
    <location>
        <begin position="1"/>
        <end position="20"/>
    </location>
</feature>
<dbReference type="AlphaFoldDB" id="A0A1C3UDF1"/>
<dbReference type="GO" id="GO:0016887">
    <property type="term" value="F:ATP hydrolysis activity"/>
    <property type="evidence" value="ECO:0007669"/>
    <property type="project" value="InterPro"/>
</dbReference>
<dbReference type="PANTHER" id="PTHR42781">
    <property type="entry name" value="SPERMIDINE/PUTRESCINE IMPORT ATP-BINDING PROTEIN POTA"/>
    <property type="match status" value="1"/>
</dbReference>
<evidence type="ECO:0000256" key="2">
    <source>
        <dbReference type="ARBA" id="ARBA00022448"/>
    </source>
</evidence>
<evidence type="ECO:0000256" key="1">
    <source>
        <dbReference type="ARBA" id="ARBA00005417"/>
    </source>
</evidence>
<reference evidence="8" key="1">
    <citation type="submission" date="2016-08" db="EMBL/GenBank/DDBJ databases">
        <authorList>
            <person name="Varghese N."/>
            <person name="Submissions Spin"/>
        </authorList>
    </citation>
    <scope>NUCLEOTIDE SEQUENCE [LARGE SCALE GENOMIC DNA]</scope>
    <source>
        <strain evidence="8">HAMBI 2975</strain>
    </source>
</reference>
<dbReference type="STRING" id="410764.GA0061103_1966"/>
<feature type="domain" description="ABC transporter" evidence="6">
    <location>
        <begin position="25"/>
        <end position="256"/>
    </location>
</feature>
<dbReference type="InterPro" id="IPR017871">
    <property type="entry name" value="ABC_transporter-like_CS"/>
</dbReference>
<keyword evidence="8" id="KW-1185">Reference proteome</keyword>
<dbReference type="Gene3D" id="3.40.50.300">
    <property type="entry name" value="P-loop containing nucleotide triphosphate hydrolases"/>
    <property type="match status" value="1"/>
</dbReference>
<dbReference type="InterPro" id="IPR003439">
    <property type="entry name" value="ABC_transporter-like_ATP-bd"/>
</dbReference>
<dbReference type="GO" id="GO:0015697">
    <property type="term" value="P:quaternary ammonium group transport"/>
    <property type="evidence" value="ECO:0007669"/>
    <property type="project" value="UniProtKB-ARBA"/>
</dbReference>